<dbReference type="SUPFAM" id="SSF51445">
    <property type="entry name" value="(Trans)glycosidases"/>
    <property type="match status" value="1"/>
</dbReference>
<feature type="domain" description="Glycosyl hydrolases family 2 sugar binding" evidence="7">
    <location>
        <begin position="48"/>
        <end position="153"/>
    </location>
</feature>
<dbReference type="RefSeq" id="WP_013658291.1">
    <property type="nucleotide sequence ID" value="NC_015275.1"/>
</dbReference>
<dbReference type="AlphaFoldDB" id="F2JQN0"/>
<evidence type="ECO:0000259" key="5">
    <source>
        <dbReference type="Pfam" id="PF00703"/>
    </source>
</evidence>
<sequence>MKKYINNHWIFTEHYSPELHKPGFTKGLKVRLPHTCKETPFHYFDENLYQMTCWYKTELDIPADWNGDYVAVTFEGVAHQADVFVNGVKIYSHYCGYTAFTVDISSSIKYGETNVLVVKVDSHEQLNQPPFGHVIDYMTFGGIYREVYLEHKPTLHIADIFVKPEILTDKIESTNLDTKVSAQVSSDITLSAIDVPVKLEQLLYSTSEEKTPLATYTCSDCHPTFTVDNVSLWDIDTPVLYQLVTRLYDMSQKTPQLLDTVTTTIGFRRSEFKKDGYYLNGRKLKIRGLNRHQSYPYVGYAMPASMQKLDADILKNELGVNAVRTSHYPQSHHFIQRCDEIGLLVFTEIPGWQHIGDDTWKKQAVINTTDMVRQYRNHPSIILWGVRINESQDDDAFYLATNKAAHEADPTRPTGGVRAIAHSHLLEDVYTYNDFIHDGVKRGCQPKQKVTSNNHKPYLITEYCGHMYPTKTYDDEAHKREHARRHANILDAVASENEIAGSFGWCMFDYNTHRDFGSGDRICYHGVMDMFRNPKPAAYVYAALGNRNPVLEISSSMDIGEHPGCIRGDIYIYTNADSVRFYKNNELIKEFFNRDSTYSHLSHGPITMNDFIGDKMGKQEHFSSRQEALVKDLINAYALKGADCMTLGLMLKALALMAIYRMKPADALRLYNQYIGDWGGTATTYRFDAITNGKVVKSITKAPMTSIHLKGTTNTQMLTESDTYDVASIRLSATDEYGNVLPYYSGYAHITCEGAIALIGPDILPFQGGYSGCYVKTIGSEGQGSVTVSIPETDPVTFTFHVTCKNNANQNGGL</sequence>
<dbReference type="InterPro" id="IPR036156">
    <property type="entry name" value="Beta-gal/glucu_dom_sf"/>
</dbReference>
<accession>F2JQN0</accession>
<evidence type="ECO:0000256" key="1">
    <source>
        <dbReference type="ARBA" id="ARBA00007401"/>
    </source>
</evidence>
<dbReference type="EMBL" id="CP002582">
    <property type="protein sequence ID" value="ADZ85014.1"/>
    <property type="molecule type" value="Genomic_DNA"/>
</dbReference>
<evidence type="ECO:0000259" key="6">
    <source>
        <dbReference type="Pfam" id="PF02836"/>
    </source>
</evidence>
<protein>
    <submittedName>
        <fullName evidence="8">Beta-galactosidase</fullName>
        <ecNumber evidence="8">3.2.1.23</ecNumber>
    </submittedName>
</protein>
<dbReference type="Gene3D" id="3.20.20.80">
    <property type="entry name" value="Glycosidases"/>
    <property type="match status" value="1"/>
</dbReference>
<dbReference type="EC" id="3.2.1.23" evidence="8"/>
<dbReference type="InterPro" id="IPR051913">
    <property type="entry name" value="GH2_Domain-Containing"/>
</dbReference>
<dbReference type="Gene3D" id="2.60.40.10">
    <property type="entry name" value="Immunoglobulins"/>
    <property type="match status" value="1"/>
</dbReference>
<keyword evidence="9" id="KW-1185">Reference proteome</keyword>
<evidence type="ECO:0000256" key="4">
    <source>
        <dbReference type="RuleBase" id="RU361154"/>
    </source>
</evidence>
<evidence type="ECO:0000256" key="3">
    <source>
        <dbReference type="ARBA" id="ARBA00023295"/>
    </source>
</evidence>
<dbReference type="InterPro" id="IPR008979">
    <property type="entry name" value="Galactose-bd-like_sf"/>
</dbReference>
<name>F2JQN0_CELLD</name>
<dbReference type="SUPFAM" id="SSF49785">
    <property type="entry name" value="Galactose-binding domain-like"/>
    <property type="match status" value="1"/>
</dbReference>
<dbReference type="GO" id="GO:0004565">
    <property type="term" value="F:beta-galactosidase activity"/>
    <property type="evidence" value="ECO:0007669"/>
    <property type="project" value="UniProtKB-EC"/>
</dbReference>
<dbReference type="HOGENOM" id="CLU_006501_5_1_9"/>
<dbReference type="PROSITE" id="PS00719">
    <property type="entry name" value="GLYCOSYL_HYDROL_F2_1"/>
    <property type="match status" value="1"/>
</dbReference>
<keyword evidence="3 4" id="KW-0326">Glycosidase</keyword>
<dbReference type="Pfam" id="PF00703">
    <property type="entry name" value="Glyco_hydro_2"/>
    <property type="match status" value="1"/>
</dbReference>
<dbReference type="SUPFAM" id="SSF49303">
    <property type="entry name" value="beta-Galactosidase/glucuronidase domain"/>
    <property type="match status" value="1"/>
</dbReference>
<dbReference type="PANTHER" id="PTHR42732:SF1">
    <property type="entry name" value="BETA-MANNOSIDASE"/>
    <property type="match status" value="1"/>
</dbReference>
<dbReference type="InterPro" id="IPR006102">
    <property type="entry name" value="Ig-like_GH2"/>
</dbReference>
<dbReference type="PRINTS" id="PR00132">
    <property type="entry name" value="GLHYDRLASE2"/>
</dbReference>
<evidence type="ECO:0000313" key="9">
    <source>
        <dbReference type="Proteomes" id="UP000008467"/>
    </source>
</evidence>
<feature type="domain" description="Glycoside hydrolase family 2 immunoglobulin-like beta-sandwich" evidence="5">
    <location>
        <begin position="156"/>
        <end position="268"/>
    </location>
</feature>
<comment type="similarity">
    <text evidence="1 4">Belongs to the glycosyl hydrolase 2 family.</text>
</comment>
<reference evidence="8 9" key="1">
    <citation type="journal article" date="2011" name="J. Bacteriol.">
        <title>Complete genome sequence of the cellulose-degrading bacterium Cellulosilyticum lentocellum.</title>
        <authorList>
            <consortium name="US DOE Joint Genome Institute"/>
            <person name="Miller D.A."/>
            <person name="Suen G."/>
            <person name="Bruce D."/>
            <person name="Copeland A."/>
            <person name="Cheng J.F."/>
            <person name="Detter C."/>
            <person name="Goodwin L.A."/>
            <person name="Han C.S."/>
            <person name="Hauser L.J."/>
            <person name="Land M.L."/>
            <person name="Lapidus A."/>
            <person name="Lucas S."/>
            <person name="Meincke L."/>
            <person name="Pitluck S."/>
            <person name="Tapia R."/>
            <person name="Teshima H."/>
            <person name="Woyke T."/>
            <person name="Fox B.G."/>
            <person name="Angert E.R."/>
            <person name="Currie C.R."/>
        </authorList>
    </citation>
    <scope>NUCLEOTIDE SEQUENCE [LARGE SCALE GENOMIC DNA]</scope>
    <source>
        <strain evidence="9">ATCC 49066 / DSM 5427 / NCIMB 11756 / RHM5</strain>
    </source>
</reference>
<organism evidence="8 9">
    <name type="scientific">Cellulosilyticum lentocellum (strain ATCC 49066 / DSM 5427 / NCIMB 11756 / RHM5)</name>
    <name type="common">Clostridium lentocellum</name>
    <dbReference type="NCBI Taxonomy" id="642492"/>
    <lineage>
        <taxon>Bacteria</taxon>
        <taxon>Bacillati</taxon>
        <taxon>Bacillota</taxon>
        <taxon>Clostridia</taxon>
        <taxon>Lachnospirales</taxon>
        <taxon>Cellulosilyticaceae</taxon>
        <taxon>Cellulosilyticum</taxon>
    </lineage>
</organism>
<keyword evidence="2 4" id="KW-0378">Hydrolase</keyword>
<dbReference type="PANTHER" id="PTHR42732">
    <property type="entry name" value="BETA-GALACTOSIDASE"/>
    <property type="match status" value="1"/>
</dbReference>
<dbReference type="InterPro" id="IPR023230">
    <property type="entry name" value="Glyco_hydro_2_CS"/>
</dbReference>
<dbReference type="InterPro" id="IPR006101">
    <property type="entry name" value="Glyco_hydro_2"/>
</dbReference>
<dbReference type="eggNOG" id="COG3250">
    <property type="taxonomic scope" value="Bacteria"/>
</dbReference>
<dbReference type="Pfam" id="PF02837">
    <property type="entry name" value="Glyco_hydro_2_N"/>
    <property type="match status" value="1"/>
</dbReference>
<dbReference type="GO" id="GO:0005975">
    <property type="term" value="P:carbohydrate metabolic process"/>
    <property type="evidence" value="ECO:0007669"/>
    <property type="project" value="InterPro"/>
</dbReference>
<proteinExistence type="inferred from homology"/>
<dbReference type="InterPro" id="IPR013783">
    <property type="entry name" value="Ig-like_fold"/>
</dbReference>
<dbReference type="Proteomes" id="UP000008467">
    <property type="component" value="Chromosome"/>
</dbReference>
<dbReference type="InterPro" id="IPR006104">
    <property type="entry name" value="Glyco_hydro_2_N"/>
</dbReference>
<dbReference type="Pfam" id="PF02836">
    <property type="entry name" value="Glyco_hydro_2_C"/>
    <property type="match status" value="1"/>
</dbReference>
<dbReference type="KEGG" id="cle:Clole_3323"/>
<evidence type="ECO:0000259" key="7">
    <source>
        <dbReference type="Pfam" id="PF02837"/>
    </source>
</evidence>
<evidence type="ECO:0000256" key="2">
    <source>
        <dbReference type="ARBA" id="ARBA00022801"/>
    </source>
</evidence>
<dbReference type="STRING" id="642492.Clole_3323"/>
<feature type="domain" description="Glycoside hydrolase family 2 catalytic" evidence="6">
    <location>
        <begin position="273"/>
        <end position="541"/>
    </location>
</feature>
<evidence type="ECO:0000313" key="8">
    <source>
        <dbReference type="EMBL" id="ADZ85014.1"/>
    </source>
</evidence>
<gene>
    <name evidence="8" type="ordered locus">Clole_3323</name>
</gene>
<dbReference type="Gene3D" id="2.60.120.260">
    <property type="entry name" value="Galactose-binding domain-like"/>
    <property type="match status" value="1"/>
</dbReference>
<dbReference type="InterPro" id="IPR006103">
    <property type="entry name" value="Glyco_hydro_2_cat"/>
</dbReference>
<dbReference type="InterPro" id="IPR017853">
    <property type="entry name" value="GH"/>
</dbReference>